<dbReference type="EMBL" id="LT838272">
    <property type="protein sequence ID" value="SMB93780.1"/>
    <property type="molecule type" value="Genomic_DNA"/>
</dbReference>
<sequence length="44" mass="4745">MKKIYLVLFFLLWLALGLTVTAINNLGSSNVHTPAAGHVSPAQH</sequence>
<evidence type="ECO:0000313" key="2">
    <source>
        <dbReference type="Proteomes" id="UP000192569"/>
    </source>
</evidence>
<keyword evidence="2" id="KW-1185">Reference proteome</keyword>
<evidence type="ECO:0000313" key="1">
    <source>
        <dbReference type="EMBL" id="SMB93780.1"/>
    </source>
</evidence>
<accession>A0A1W1VKM9</accession>
<dbReference type="Proteomes" id="UP000192569">
    <property type="component" value="Chromosome I"/>
</dbReference>
<organism evidence="1 2">
    <name type="scientific">Thermanaeromonas toyohensis ToBE</name>
    <dbReference type="NCBI Taxonomy" id="698762"/>
    <lineage>
        <taxon>Bacteria</taxon>
        <taxon>Bacillati</taxon>
        <taxon>Bacillota</taxon>
        <taxon>Clostridia</taxon>
        <taxon>Neomoorellales</taxon>
        <taxon>Neomoorellaceae</taxon>
        <taxon>Thermanaeromonas</taxon>
    </lineage>
</organism>
<proteinExistence type="predicted"/>
<dbReference type="RefSeq" id="WP_269456759.1">
    <property type="nucleotide sequence ID" value="NZ_LT838272.1"/>
</dbReference>
<dbReference type="AlphaFoldDB" id="A0A1W1VKM9"/>
<protein>
    <submittedName>
        <fullName evidence="1">Uncharacterized protein</fullName>
    </submittedName>
</protein>
<name>A0A1W1VKM9_9FIRM</name>
<dbReference type="STRING" id="698762.SAMN00808754_0913"/>
<gene>
    <name evidence="1" type="ORF">SAMN00808754_0913</name>
</gene>
<reference evidence="1 2" key="1">
    <citation type="submission" date="2017-04" db="EMBL/GenBank/DDBJ databases">
        <authorList>
            <person name="Afonso C.L."/>
            <person name="Miller P.J."/>
            <person name="Scott M.A."/>
            <person name="Spackman E."/>
            <person name="Goraichik I."/>
            <person name="Dimitrov K.M."/>
            <person name="Suarez D.L."/>
            <person name="Swayne D.E."/>
        </authorList>
    </citation>
    <scope>NUCLEOTIDE SEQUENCE [LARGE SCALE GENOMIC DNA]</scope>
    <source>
        <strain evidence="1 2">ToBE</strain>
    </source>
</reference>